<dbReference type="Gene3D" id="1.20.1260.100">
    <property type="entry name" value="TspO/MBR protein"/>
    <property type="match status" value="1"/>
</dbReference>
<dbReference type="CDD" id="cd15904">
    <property type="entry name" value="TSPO_MBR"/>
    <property type="match status" value="1"/>
</dbReference>
<dbReference type="FunFam" id="1.20.1260.100:FF:000001">
    <property type="entry name" value="translocator protein 2"/>
    <property type="match status" value="1"/>
</dbReference>
<evidence type="ECO:0000256" key="4">
    <source>
        <dbReference type="ARBA" id="ARBA00022989"/>
    </source>
</evidence>
<evidence type="ECO:0000256" key="2">
    <source>
        <dbReference type="ARBA" id="ARBA00007524"/>
    </source>
</evidence>
<evidence type="ECO:0000256" key="5">
    <source>
        <dbReference type="ARBA" id="ARBA00023136"/>
    </source>
</evidence>
<dbReference type="GO" id="GO:0033013">
    <property type="term" value="P:tetrapyrrole metabolic process"/>
    <property type="evidence" value="ECO:0007669"/>
    <property type="project" value="UniProtKB-ARBA"/>
</dbReference>
<dbReference type="Pfam" id="PF03073">
    <property type="entry name" value="TspO_MBR"/>
    <property type="match status" value="1"/>
</dbReference>
<protein>
    <submittedName>
        <fullName evidence="7">Tryptophan-rich sensory protein</fullName>
    </submittedName>
</protein>
<keyword evidence="8" id="KW-1185">Reference proteome</keyword>
<feature type="transmembrane region" description="Helical" evidence="6">
    <location>
        <begin position="45"/>
        <end position="62"/>
    </location>
</feature>
<comment type="caution">
    <text evidence="7">The sequence shown here is derived from an EMBL/GenBank/DDBJ whole genome shotgun (WGS) entry which is preliminary data.</text>
</comment>
<evidence type="ECO:0000313" key="8">
    <source>
        <dbReference type="Proteomes" id="UP000664779"/>
    </source>
</evidence>
<comment type="similarity">
    <text evidence="2">Belongs to the TspO/BZRP family.</text>
</comment>
<name>A0A939ERG7_9HYPH</name>
<reference evidence="7" key="1">
    <citation type="submission" date="2021-03" db="EMBL/GenBank/DDBJ databases">
        <title>Roseibium sp. CAU 1637 isolated from Incheon.</title>
        <authorList>
            <person name="Kim W."/>
        </authorList>
    </citation>
    <scope>NUCLEOTIDE SEQUENCE</scope>
    <source>
        <strain evidence="7">CAU 1637</strain>
    </source>
</reference>
<evidence type="ECO:0000256" key="1">
    <source>
        <dbReference type="ARBA" id="ARBA00004141"/>
    </source>
</evidence>
<dbReference type="InterPro" id="IPR038330">
    <property type="entry name" value="TspO/MBR-related_sf"/>
</dbReference>
<dbReference type="GO" id="GO:0016020">
    <property type="term" value="C:membrane"/>
    <property type="evidence" value="ECO:0007669"/>
    <property type="project" value="UniProtKB-SubCell"/>
</dbReference>
<keyword evidence="4 6" id="KW-1133">Transmembrane helix</keyword>
<dbReference type="InterPro" id="IPR004307">
    <property type="entry name" value="TspO_MBR"/>
</dbReference>
<dbReference type="PIRSF" id="PIRSF005859">
    <property type="entry name" value="PBR"/>
    <property type="match status" value="1"/>
</dbReference>
<accession>A0A939ERG7</accession>
<organism evidence="7 8">
    <name type="scientific">Roseibium limicola</name>
    <dbReference type="NCBI Taxonomy" id="2816037"/>
    <lineage>
        <taxon>Bacteria</taxon>
        <taxon>Pseudomonadati</taxon>
        <taxon>Pseudomonadota</taxon>
        <taxon>Alphaproteobacteria</taxon>
        <taxon>Hyphomicrobiales</taxon>
        <taxon>Stappiaceae</taxon>
        <taxon>Roseibium</taxon>
    </lineage>
</organism>
<dbReference type="EMBL" id="JAFLNF010000007">
    <property type="protein sequence ID" value="MBO0346606.1"/>
    <property type="molecule type" value="Genomic_DNA"/>
</dbReference>
<dbReference type="AlphaFoldDB" id="A0A939ERG7"/>
<comment type="subcellular location">
    <subcellularLocation>
        <location evidence="1">Membrane</location>
        <topology evidence="1">Multi-pass membrane protein</topology>
    </subcellularLocation>
</comment>
<proteinExistence type="inferred from homology"/>
<dbReference type="PANTHER" id="PTHR10057">
    <property type="entry name" value="PERIPHERAL-TYPE BENZODIAZEPINE RECEPTOR"/>
    <property type="match status" value="1"/>
</dbReference>
<evidence type="ECO:0000256" key="6">
    <source>
        <dbReference type="SAM" id="Phobius"/>
    </source>
</evidence>
<feature type="transmembrane region" description="Helical" evidence="6">
    <location>
        <begin position="74"/>
        <end position="92"/>
    </location>
</feature>
<dbReference type="PANTHER" id="PTHR10057:SF0">
    <property type="entry name" value="TRANSLOCATOR PROTEIN"/>
    <property type="match status" value="1"/>
</dbReference>
<sequence length="150" mass="16932">MGKSLGLLGFLVLVVGGGLLIGYSFMPGVWYQELAKPVFTPPNWLFAPAWTTIYVLIAIAGWRTWQREGLENGMWLWLPQMALNFAWSPVVFGAHSLTLGLIIIALMWCNIVLFIRNRWAIDRLSALLFLPYLAWVSFATYLNASLVVLN</sequence>
<evidence type="ECO:0000256" key="3">
    <source>
        <dbReference type="ARBA" id="ARBA00022692"/>
    </source>
</evidence>
<dbReference type="RefSeq" id="WP_206942568.1">
    <property type="nucleotide sequence ID" value="NZ_JAFLNF010000007.1"/>
</dbReference>
<gene>
    <name evidence="7" type="ORF">J0X15_15345</name>
</gene>
<keyword evidence="5 6" id="KW-0472">Membrane</keyword>
<dbReference type="Proteomes" id="UP000664779">
    <property type="component" value="Unassembled WGS sequence"/>
</dbReference>
<feature type="transmembrane region" description="Helical" evidence="6">
    <location>
        <begin position="7"/>
        <end position="25"/>
    </location>
</feature>
<keyword evidence="3 6" id="KW-0812">Transmembrane</keyword>
<feature type="transmembrane region" description="Helical" evidence="6">
    <location>
        <begin position="98"/>
        <end position="115"/>
    </location>
</feature>
<feature type="transmembrane region" description="Helical" evidence="6">
    <location>
        <begin position="127"/>
        <end position="149"/>
    </location>
</feature>
<evidence type="ECO:0000313" key="7">
    <source>
        <dbReference type="EMBL" id="MBO0346606.1"/>
    </source>
</evidence>